<keyword evidence="2" id="KW-0732">Signal</keyword>
<dbReference type="Gene3D" id="3.20.20.370">
    <property type="entry name" value="Glycoside hydrolase/deacetylase"/>
    <property type="match status" value="1"/>
</dbReference>
<organism evidence="4 5">
    <name type="scientific">Pectinatus haikarae</name>
    <dbReference type="NCBI Taxonomy" id="349096"/>
    <lineage>
        <taxon>Bacteria</taxon>
        <taxon>Bacillati</taxon>
        <taxon>Bacillota</taxon>
        <taxon>Negativicutes</taxon>
        <taxon>Selenomonadales</taxon>
        <taxon>Selenomonadaceae</taxon>
        <taxon>Pectinatus</taxon>
    </lineage>
</organism>
<dbReference type="EMBL" id="JAUSUE010000002">
    <property type="protein sequence ID" value="MDQ0202697.1"/>
    <property type="molecule type" value="Genomic_DNA"/>
</dbReference>
<dbReference type="CDD" id="cd10918">
    <property type="entry name" value="CE4_NodB_like_5s_6s"/>
    <property type="match status" value="1"/>
</dbReference>
<keyword evidence="5" id="KW-1185">Reference proteome</keyword>
<dbReference type="Pfam" id="PF01522">
    <property type="entry name" value="Polysacc_deac_1"/>
    <property type="match status" value="1"/>
</dbReference>
<evidence type="ECO:0000313" key="5">
    <source>
        <dbReference type="Proteomes" id="UP001239167"/>
    </source>
</evidence>
<comment type="caution">
    <text evidence="4">The sequence shown here is derived from an EMBL/GenBank/DDBJ whole genome shotgun (WGS) entry which is preliminary data.</text>
</comment>
<dbReference type="SUPFAM" id="SSF88713">
    <property type="entry name" value="Glycoside hydrolase/deacetylase"/>
    <property type="match status" value="1"/>
</dbReference>
<comment type="subcellular location">
    <subcellularLocation>
        <location evidence="1">Secreted</location>
    </subcellularLocation>
</comment>
<dbReference type="InterPro" id="IPR051398">
    <property type="entry name" value="Polysacch_Deacetylase"/>
</dbReference>
<dbReference type="PANTHER" id="PTHR34216:SF3">
    <property type="entry name" value="POLY-BETA-1,6-N-ACETYL-D-GLUCOSAMINE N-DEACETYLASE"/>
    <property type="match status" value="1"/>
</dbReference>
<name>A0ABT9Y4E9_9FIRM</name>
<dbReference type="PROSITE" id="PS51677">
    <property type="entry name" value="NODB"/>
    <property type="match status" value="1"/>
</dbReference>
<evidence type="ECO:0000256" key="2">
    <source>
        <dbReference type="ARBA" id="ARBA00022729"/>
    </source>
</evidence>
<dbReference type="InterPro" id="IPR002509">
    <property type="entry name" value="NODB_dom"/>
</dbReference>
<evidence type="ECO:0000259" key="3">
    <source>
        <dbReference type="PROSITE" id="PS51677"/>
    </source>
</evidence>
<proteinExistence type="predicted"/>
<reference evidence="4 5" key="1">
    <citation type="submission" date="2023-07" db="EMBL/GenBank/DDBJ databases">
        <title>Genomic Encyclopedia of Type Strains, Phase IV (KMG-IV): sequencing the most valuable type-strain genomes for metagenomic binning, comparative biology and taxonomic classification.</title>
        <authorList>
            <person name="Goeker M."/>
        </authorList>
    </citation>
    <scope>NUCLEOTIDE SEQUENCE [LARGE SCALE GENOMIC DNA]</scope>
    <source>
        <strain evidence="4 5">DSM 16980</strain>
    </source>
</reference>
<evidence type="ECO:0000256" key="1">
    <source>
        <dbReference type="ARBA" id="ARBA00004613"/>
    </source>
</evidence>
<dbReference type="Proteomes" id="UP001239167">
    <property type="component" value="Unassembled WGS sequence"/>
</dbReference>
<evidence type="ECO:0000313" key="4">
    <source>
        <dbReference type="EMBL" id="MDQ0202697.1"/>
    </source>
</evidence>
<protein>
    <submittedName>
        <fullName evidence="4">Peptidoglycan/xylan/chitin deacetylase (PgdA/CDA1 family)</fullName>
    </submittedName>
</protein>
<dbReference type="RefSeq" id="WP_307222624.1">
    <property type="nucleotide sequence ID" value="NZ_CP116940.1"/>
</dbReference>
<sequence length="262" mass="30203">MKSLRWFIIAGLVFLLVFGVVAIYFSGEDKNNILILEYHRVNDVDDDEYTISTKEFRKQIEYLSEQGYSTISLMNFIRAKKYGDKLPDKSVILTFDDGYEDNYTEVMPILAENNMTGTVFIITNSIGLEGYLTWDQLREMQLVNMEIGSHTANHIPLASLEPEKINDEIHLSKLLMEWKGLKTIYFFSYPNGSYNDTAQTDLRADGYLGAVTGDPGINTFATDAYRLQRTYIPRSKLGMLDFKLRILKSKLYTEFNIKQNKI</sequence>
<gene>
    <name evidence="4" type="ORF">J2S01_000390</name>
</gene>
<dbReference type="InterPro" id="IPR011330">
    <property type="entry name" value="Glyco_hydro/deAcase_b/a-brl"/>
</dbReference>
<accession>A0ABT9Y4E9</accession>
<dbReference type="PANTHER" id="PTHR34216">
    <property type="match status" value="1"/>
</dbReference>
<feature type="domain" description="NodB homology" evidence="3">
    <location>
        <begin position="89"/>
        <end position="262"/>
    </location>
</feature>